<dbReference type="SUPFAM" id="SSF47323">
    <property type="entry name" value="Anticodon-binding domain of a subclass of class I aminoacyl-tRNA synthetases"/>
    <property type="match status" value="1"/>
</dbReference>
<dbReference type="GO" id="GO:0005524">
    <property type="term" value="F:ATP binding"/>
    <property type="evidence" value="ECO:0007669"/>
    <property type="project" value="UniProtKB-KW"/>
</dbReference>
<dbReference type="InterPro" id="IPR041872">
    <property type="entry name" value="Anticodon_Met"/>
</dbReference>
<evidence type="ECO:0000256" key="2">
    <source>
        <dbReference type="ARBA" id="ARBA00022598"/>
    </source>
</evidence>
<reference evidence="8 9" key="1">
    <citation type="submission" date="2017-03" db="EMBL/GenBank/DDBJ databases">
        <title>Genome sequence of Clostridium oryzae DSM 28571.</title>
        <authorList>
            <person name="Poehlein A."/>
            <person name="Daniel R."/>
        </authorList>
    </citation>
    <scope>NUCLEOTIDE SEQUENCE [LARGE SCALE GENOMIC DNA]</scope>
    <source>
        <strain evidence="8 9">DSM 28571</strain>
    </source>
</reference>
<keyword evidence="2 8" id="KW-0436">Ligase</keyword>
<keyword evidence="3" id="KW-0547">Nucleotide-binding</keyword>
<gene>
    <name evidence="8" type="primary">metG_3</name>
    <name evidence="8" type="ORF">CLORY_23420</name>
</gene>
<keyword evidence="5" id="KW-0648">Protein biosynthesis</keyword>
<dbReference type="PANTHER" id="PTHR45765">
    <property type="entry name" value="METHIONINE--TRNA LIGASE"/>
    <property type="match status" value="1"/>
</dbReference>
<dbReference type="InterPro" id="IPR009080">
    <property type="entry name" value="tRNAsynth_Ia_anticodon-bd"/>
</dbReference>
<evidence type="ECO:0000256" key="1">
    <source>
        <dbReference type="ARBA" id="ARBA00008258"/>
    </source>
</evidence>
<dbReference type="GO" id="GO:0006431">
    <property type="term" value="P:methionyl-tRNA aminoacylation"/>
    <property type="evidence" value="ECO:0007669"/>
    <property type="project" value="TreeGrafter"/>
</dbReference>
<dbReference type="InterPro" id="IPR013155">
    <property type="entry name" value="M/V/L/I-tRNA-synth_anticd-bd"/>
</dbReference>
<keyword evidence="4" id="KW-0067">ATP-binding</keyword>
<dbReference type="GO" id="GO:0005829">
    <property type="term" value="C:cytosol"/>
    <property type="evidence" value="ECO:0007669"/>
    <property type="project" value="TreeGrafter"/>
</dbReference>
<dbReference type="CDD" id="cd07957">
    <property type="entry name" value="Anticodon_Ia_Met"/>
    <property type="match status" value="1"/>
</dbReference>
<protein>
    <submittedName>
        <fullName evidence="8">Methionine--tRNA ligase</fullName>
        <ecNumber evidence="8">6.1.1.10</ecNumber>
    </submittedName>
</protein>
<evidence type="ECO:0000256" key="3">
    <source>
        <dbReference type="ARBA" id="ARBA00022741"/>
    </source>
</evidence>
<evidence type="ECO:0000256" key="5">
    <source>
        <dbReference type="ARBA" id="ARBA00022917"/>
    </source>
</evidence>
<sequence>MEQKIYDGRIYSCNKIYVDLDSLEDVLRKDVVNRYNMLKSNKSHKTVELFTRDMKLPFILKNCNVDSIRYFIISNQDKNRGALENLVMENNNKLLGILGNYINRCLIYVKRYFGGKLPAGNVDTNIKKSINNLYDNVGKMIESKQFNSALDEIFIYIKKANEYFDNNQPWIQVDENRSENEQVLYNCIIIIANLSNLLEPFMPECCSKIRRFLDISIPKWEYIEETKIIKVNKLSPLFDWIDIDDIKDDIKKYNYNSLKGGIS</sequence>
<accession>A0A1V4IMP5</accession>
<keyword evidence="9" id="KW-1185">Reference proteome</keyword>
<evidence type="ECO:0000256" key="4">
    <source>
        <dbReference type="ARBA" id="ARBA00022840"/>
    </source>
</evidence>
<dbReference type="STRING" id="1450648.CLORY_23420"/>
<dbReference type="RefSeq" id="WP_169911604.1">
    <property type="nucleotide sequence ID" value="NZ_MZGV01000023.1"/>
</dbReference>
<feature type="domain" description="Methionyl/Valyl/Leucyl/Isoleucyl-tRNA synthetase anticodon-binding" evidence="7">
    <location>
        <begin position="124"/>
        <end position="210"/>
    </location>
</feature>
<evidence type="ECO:0000259" key="7">
    <source>
        <dbReference type="Pfam" id="PF08264"/>
    </source>
</evidence>
<name>A0A1V4IMP5_9CLOT</name>
<evidence type="ECO:0000256" key="6">
    <source>
        <dbReference type="ARBA" id="ARBA00023146"/>
    </source>
</evidence>
<dbReference type="AlphaFoldDB" id="A0A1V4IMP5"/>
<dbReference type="Proteomes" id="UP000190080">
    <property type="component" value="Unassembled WGS sequence"/>
</dbReference>
<comment type="caution">
    <text evidence="8">The sequence shown here is derived from an EMBL/GenBank/DDBJ whole genome shotgun (WGS) entry which is preliminary data.</text>
</comment>
<evidence type="ECO:0000313" key="8">
    <source>
        <dbReference type="EMBL" id="OPJ61302.1"/>
    </source>
</evidence>
<dbReference type="EC" id="6.1.1.10" evidence="8"/>
<comment type="similarity">
    <text evidence="1">Belongs to the class-I aminoacyl-tRNA synthetase family. MetG type 1 subfamily.</text>
</comment>
<dbReference type="Pfam" id="PF08264">
    <property type="entry name" value="Anticodon_1"/>
    <property type="match status" value="1"/>
</dbReference>
<dbReference type="InterPro" id="IPR023458">
    <property type="entry name" value="Met-tRNA_ligase_1"/>
</dbReference>
<dbReference type="Gene3D" id="1.10.730.10">
    <property type="entry name" value="Isoleucyl-tRNA Synthetase, Domain 1"/>
    <property type="match status" value="1"/>
</dbReference>
<organism evidence="8 9">
    <name type="scientific">Clostridium oryzae</name>
    <dbReference type="NCBI Taxonomy" id="1450648"/>
    <lineage>
        <taxon>Bacteria</taxon>
        <taxon>Bacillati</taxon>
        <taxon>Bacillota</taxon>
        <taxon>Clostridia</taxon>
        <taxon>Eubacteriales</taxon>
        <taxon>Clostridiaceae</taxon>
        <taxon>Clostridium</taxon>
    </lineage>
</organism>
<dbReference type="EMBL" id="MZGV01000023">
    <property type="protein sequence ID" value="OPJ61302.1"/>
    <property type="molecule type" value="Genomic_DNA"/>
</dbReference>
<evidence type="ECO:0000313" key="9">
    <source>
        <dbReference type="Proteomes" id="UP000190080"/>
    </source>
</evidence>
<dbReference type="GO" id="GO:0004825">
    <property type="term" value="F:methionine-tRNA ligase activity"/>
    <property type="evidence" value="ECO:0007669"/>
    <property type="project" value="UniProtKB-EC"/>
</dbReference>
<dbReference type="PANTHER" id="PTHR45765:SF1">
    <property type="entry name" value="METHIONINE--TRNA LIGASE, CYTOPLASMIC"/>
    <property type="match status" value="1"/>
</dbReference>
<keyword evidence="6" id="KW-0030">Aminoacyl-tRNA synthetase</keyword>
<proteinExistence type="inferred from homology"/>